<organism evidence="1 2">
    <name type="scientific">Oedothorax gibbosus</name>
    <dbReference type="NCBI Taxonomy" id="931172"/>
    <lineage>
        <taxon>Eukaryota</taxon>
        <taxon>Metazoa</taxon>
        <taxon>Ecdysozoa</taxon>
        <taxon>Arthropoda</taxon>
        <taxon>Chelicerata</taxon>
        <taxon>Arachnida</taxon>
        <taxon>Araneae</taxon>
        <taxon>Araneomorphae</taxon>
        <taxon>Entelegynae</taxon>
        <taxon>Araneoidea</taxon>
        <taxon>Linyphiidae</taxon>
        <taxon>Erigoninae</taxon>
        <taxon>Oedothorax</taxon>
    </lineage>
</organism>
<keyword evidence="2" id="KW-1185">Reference proteome</keyword>
<protein>
    <submittedName>
        <fullName evidence="1">Uncharacterized protein</fullName>
    </submittedName>
</protein>
<dbReference type="AlphaFoldDB" id="A0AAV6UIS0"/>
<gene>
    <name evidence="1" type="ORF">JTE90_011535</name>
</gene>
<evidence type="ECO:0000313" key="1">
    <source>
        <dbReference type="EMBL" id="KAG8184037.1"/>
    </source>
</evidence>
<comment type="caution">
    <text evidence="1">The sequence shown here is derived from an EMBL/GenBank/DDBJ whole genome shotgun (WGS) entry which is preliminary data.</text>
</comment>
<evidence type="ECO:0000313" key="2">
    <source>
        <dbReference type="Proteomes" id="UP000827092"/>
    </source>
</evidence>
<accession>A0AAV6UIS0</accession>
<dbReference type="Proteomes" id="UP000827092">
    <property type="component" value="Unassembled WGS sequence"/>
</dbReference>
<sequence>MPSTSLPSTLLYQEVFDVLRDLKTREECKIYHRLKGCRWEKESIANLACFCDSGDYAGRTTPVRSISPERAQVSLFFTLLKTLEKE</sequence>
<dbReference type="EMBL" id="JAFNEN010000390">
    <property type="protein sequence ID" value="KAG8184037.1"/>
    <property type="molecule type" value="Genomic_DNA"/>
</dbReference>
<reference evidence="1 2" key="1">
    <citation type="journal article" date="2022" name="Nat. Ecol. Evol.">
        <title>A masculinizing supergene underlies an exaggerated male reproductive morph in a spider.</title>
        <authorList>
            <person name="Hendrickx F."/>
            <person name="De Corte Z."/>
            <person name="Sonet G."/>
            <person name="Van Belleghem S.M."/>
            <person name="Kostlbacher S."/>
            <person name="Vangestel C."/>
        </authorList>
    </citation>
    <scope>NUCLEOTIDE SEQUENCE [LARGE SCALE GENOMIC DNA]</scope>
    <source>
        <strain evidence="1">W744_W776</strain>
    </source>
</reference>
<proteinExistence type="predicted"/>
<name>A0AAV6UIS0_9ARAC</name>